<sequence length="197" mass="23574">MYPTLNPTEEPTPIPIEYAYFLEDGERDKTRPNRFYFNYPQDWVTSNRGESIIGVRNIWTNCRRRKIAYTIGIRKYYKKDYDDLKLNNPNQSYDDLYLSVHNDRKSELFYNVTSWIPSEKDLREILSDLRYFLGPEFEKYNVSPIALNKFLHSSIDTQKKKIEDEIEKKMNETLQLDNEIANSVDLNEIAQKTFQRC</sequence>
<organism evidence="2 3">
    <name type="scientific">Tritrichomonas musculus</name>
    <dbReference type="NCBI Taxonomy" id="1915356"/>
    <lineage>
        <taxon>Eukaryota</taxon>
        <taxon>Metamonada</taxon>
        <taxon>Parabasalia</taxon>
        <taxon>Tritrichomonadida</taxon>
        <taxon>Tritrichomonadidae</taxon>
        <taxon>Tritrichomonas</taxon>
    </lineage>
</organism>
<evidence type="ECO:0000313" key="2">
    <source>
        <dbReference type="EMBL" id="KAK8895884.1"/>
    </source>
</evidence>
<evidence type="ECO:0000313" key="3">
    <source>
        <dbReference type="Proteomes" id="UP001470230"/>
    </source>
</evidence>
<dbReference type="EMBL" id="JAPFFF010000002">
    <property type="protein sequence ID" value="KAK8895884.1"/>
    <property type="molecule type" value="Genomic_DNA"/>
</dbReference>
<protein>
    <submittedName>
        <fullName evidence="2">Uncharacterized protein</fullName>
    </submittedName>
</protein>
<proteinExistence type="predicted"/>
<name>A0ABR2KXQ7_9EUKA</name>
<comment type="caution">
    <text evidence="2">The sequence shown here is derived from an EMBL/GenBank/DDBJ whole genome shotgun (WGS) entry which is preliminary data.</text>
</comment>
<gene>
    <name evidence="2" type="ORF">M9Y10_013770</name>
</gene>
<keyword evidence="1" id="KW-0175">Coiled coil</keyword>
<reference evidence="2 3" key="1">
    <citation type="submission" date="2024-04" db="EMBL/GenBank/DDBJ databases">
        <title>Tritrichomonas musculus Genome.</title>
        <authorList>
            <person name="Alves-Ferreira E."/>
            <person name="Grigg M."/>
            <person name="Lorenzi H."/>
            <person name="Galac M."/>
        </authorList>
    </citation>
    <scope>NUCLEOTIDE SEQUENCE [LARGE SCALE GENOMIC DNA]</scope>
    <source>
        <strain evidence="2 3">EAF2021</strain>
    </source>
</reference>
<evidence type="ECO:0000256" key="1">
    <source>
        <dbReference type="SAM" id="Coils"/>
    </source>
</evidence>
<dbReference type="Proteomes" id="UP001470230">
    <property type="component" value="Unassembled WGS sequence"/>
</dbReference>
<accession>A0ABR2KXQ7</accession>
<feature type="coiled-coil region" evidence="1">
    <location>
        <begin position="152"/>
        <end position="179"/>
    </location>
</feature>
<keyword evidence="3" id="KW-1185">Reference proteome</keyword>